<comment type="caution">
    <text evidence="2">The sequence shown here is derived from an EMBL/GenBank/DDBJ whole genome shotgun (WGS) entry which is preliminary data.</text>
</comment>
<dbReference type="OrthoDB" id="7950817at2"/>
<sequence>MVGQKTHQQQIHVIEKREDTSNAGDDFNAGLDLKKSPEERRREAESTRLRSSPEIQTEDRAMLRGVNQRSGQHKKHK</sequence>
<name>A0A329Y659_RHITR</name>
<accession>A0A329Y659</accession>
<feature type="region of interest" description="Disordered" evidence="1">
    <location>
        <begin position="1"/>
        <end position="77"/>
    </location>
</feature>
<dbReference type="EMBL" id="QMKK01000061">
    <property type="protein sequence ID" value="RAX37322.1"/>
    <property type="molecule type" value="Genomic_DNA"/>
</dbReference>
<feature type="compositionally biased region" description="Basic and acidic residues" evidence="1">
    <location>
        <begin position="32"/>
        <end position="48"/>
    </location>
</feature>
<dbReference type="AlphaFoldDB" id="A0A329Y659"/>
<organism evidence="2 3">
    <name type="scientific">Rhizobium tropici</name>
    <dbReference type="NCBI Taxonomy" id="398"/>
    <lineage>
        <taxon>Bacteria</taxon>
        <taxon>Pseudomonadati</taxon>
        <taxon>Pseudomonadota</taxon>
        <taxon>Alphaproteobacteria</taxon>
        <taxon>Hyphomicrobiales</taxon>
        <taxon>Rhizobiaceae</taxon>
        <taxon>Rhizobium/Agrobacterium group</taxon>
        <taxon>Rhizobium</taxon>
    </lineage>
</organism>
<evidence type="ECO:0000313" key="3">
    <source>
        <dbReference type="Proteomes" id="UP000251205"/>
    </source>
</evidence>
<evidence type="ECO:0000256" key="1">
    <source>
        <dbReference type="SAM" id="MobiDB-lite"/>
    </source>
</evidence>
<dbReference type="RefSeq" id="WP_112345586.1">
    <property type="nucleotide sequence ID" value="NZ_QMKK01000061.1"/>
</dbReference>
<protein>
    <submittedName>
        <fullName evidence="2">Uncharacterized protein</fullName>
    </submittedName>
</protein>
<evidence type="ECO:0000313" key="2">
    <source>
        <dbReference type="EMBL" id="RAX37322.1"/>
    </source>
</evidence>
<dbReference type="Proteomes" id="UP000251205">
    <property type="component" value="Unassembled WGS sequence"/>
</dbReference>
<feature type="compositionally biased region" description="Polar residues" evidence="1">
    <location>
        <begin position="1"/>
        <end position="11"/>
    </location>
</feature>
<gene>
    <name evidence="2" type="ORF">DQ393_31390</name>
</gene>
<reference evidence="2 3" key="1">
    <citation type="submission" date="2018-06" db="EMBL/GenBank/DDBJ databases">
        <title>Whole Genome Sequence of an efficient microsymbiont, Rhizobium tropici.</title>
        <authorList>
            <person name="Srinivasan R."/>
            <person name="Singh H.V."/>
            <person name="Srivastava R."/>
            <person name="Kumari B."/>
            <person name="Radhakrishna A."/>
        </authorList>
    </citation>
    <scope>NUCLEOTIDE SEQUENCE [LARGE SCALE GENOMIC DNA]</scope>
    <source>
        <strain evidence="2 3">IGFRI Rhizo-19</strain>
    </source>
</reference>
<proteinExistence type="predicted"/>